<sequence length="151" mass="16433">MRSRIMRMARLLAVFSFSGVLVATACPQPAVADPYNCSCVTYARSKTGLLGGPPTAAGYTETAMNERGYVRVSPRPGTIMVWDRNRKGAGAAGHMAIVTGAAYNGQTRKWTIDVRHVNWNGNCGEHPLRFTGASGMADWGNLDGVNFYFRR</sequence>
<evidence type="ECO:0000313" key="4">
    <source>
        <dbReference type="Proteomes" id="UP000635606"/>
    </source>
</evidence>
<feature type="chain" id="PRO_5035150660" description="Peptidase C51 domain-containing protein" evidence="1">
    <location>
        <begin position="33"/>
        <end position="151"/>
    </location>
</feature>
<name>A0A8J4A449_9ACTN</name>
<dbReference type="SUPFAM" id="SSF54001">
    <property type="entry name" value="Cysteine proteinases"/>
    <property type="match status" value="1"/>
</dbReference>
<keyword evidence="1" id="KW-0732">Signal</keyword>
<proteinExistence type="predicted"/>
<reference evidence="3" key="1">
    <citation type="submission" date="2021-01" db="EMBL/GenBank/DDBJ databases">
        <title>Whole genome shotgun sequence of Virgisporangium ochraceum NBRC 16418.</title>
        <authorList>
            <person name="Komaki H."/>
            <person name="Tamura T."/>
        </authorList>
    </citation>
    <scope>NUCLEOTIDE SEQUENCE</scope>
    <source>
        <strain evidence="3">NBRC 16418</strain>
    </source>
</reference>
<evidence type="ECO:0000259" key="2">
    <source>
        <dbReference type="PROSITE" id="PS50911"/>
    </source>
</evidence>
<dbReference type="EMBL" id="BOPH01000165">
    <property type="protein sequence ID" value="GIJ75524.1"/>
    <property type="molecule type" value="Genomic_DNA"/>
</dbReference>
<dbReference type="Proteomes" id="UP000635606">
    <property type="component" value="Unassembled WGS sequence"/>
</dbReference>
<feature type="signal peptide" evidence="1">
    <location>
        <begin position="1"/>
        <end position="32"/>
    </location>
</feature>
<dbReference type="InterPro" id="IPR038765">
    <property type="entry name" value="Papain-like_cys_pep_sf"/>
</dbReference>
<gene>
    <name evidence="3" type="ORF">Voc01_104410</name>
</gene>
<organism evidence="3 4">
    <name type="scientific">Virgisporangium ochraceum</name>
    <dbReference type="NCBI Taxonomy" id="65505"/>
    <lineage>
        <taxon>Bacteria</taxon>
        <taxon>Bacillati</taxon>
        <taxon>Actinomycetota</taxon>
        <taxon>Actinomycetes</taxon>
        <taxon>Micromonosporales</taxon>
        <taxon>Micromonosporaceae</taxon>
        <taxon>Virgisporangium</taxon>
    </lineage>
</organism>
<protein>
    <recommendedName>
        <fullName evidence="2">Peptidase C51 domain-containing protein</fullName>
    </recommendedName>
</protein>
<dbReference type="InterPro" id="IPR007921">
    <property type="entry name" value="CHAP_dom"/>
</dbReference>
<accession>A0A8J4A449</accession>
<evidence type="ECO:0000256" key="1">
    <source>
        <dbReference type="SAM" id="SignalP"/>
    </source>
</evidence>
<dbReference type="Gene3D" id="3.90.1720.10">
    <property type="entry name" value="endopeptidase domain like (from Nostoc punctiforme)"/>
    <property type="match status" value="1"/>
</dbReference>
<dbReference type="PROSITE" id="PS51257">
    <property type="entry name" value="PROKAR_LIPOPROTEIN"/>
    <property type="match status" value="1"/>
</dbReference>
<evidence type="ECO:0000313" key="3">
    <source>
        <dbReference type="EMBL" id="GIJ75524.1"/>
    </source>
</evidence>
<dbReference type="Pfam" id="PF05257">
    <property type="entry name" value="CHAP"/>
    <property type="match status" value="1"/>
</dbReference>
<dbReference type="PROSITE" id="PS50911">
    <property type="entry name" value="CHAP"/>
    <property type="match status" value="1"/>
</dbReference>
<keyword evidence="4" id="KW-1185">Reference proteome</keyword>
<feature type="domain" description="Peptidase C51" evidence="2">
    <location>
        <begin position="14"/>
        <end position="149"/>
    </location>
</feature>
<comment type="caution">
    <text evidence="3">The sequence shown here is derived from an EMBL/GenBank/DDBJ whole genome shotgun (WGS) entry which is preliminary data.</text>
</comment>
<dbReference type="AlphaFoldDB" id="A0A8J4A449"/>